<keyword evidence="3" id="KW-0863">Zinc-finger</keyword>
<keyword evidence="5" id="KW-0539">Nucleus</keyword>
<dbReference type="GO" id="GO:0005634">
    <property type="term" value="C:nucleus"/>
    <property type="evidence" value="ECO:0007669"/>
    <property type="project" value="UniProtKB-SubCell"/>
</dbReference>
<dbReference type="InterPro" id="IPR052035">
    <property type="entry name" value="ZnF_BED_domain_contain"/>
</dbReference>
<evidence type="ECO:0000256" key="5">
    <source>
        <dbReference type="ARBA" id="ARBA00023242"/>
    </source>
</evidence>
<dbReference type="PANTHER" id="PTHR46481">
    <property type="entry name" value="ZINC FINGER BED DOMAIN-CONTAINING PROTEIN 4"/>
    <property type="match status" value="1"/>
</dbReference>
<dbReference type="GO" id="GO:0008270">
    <property type="term" value="F:zinc ion binding"/>
    <property type="evidence" value="ECO:0007669"/>
    <property type="project" value="UniProtKB-KW"/>
</dbReference>
<gene>
    <name evidence="7" type="ORF">Tci_597391</name>
</gene>
<comment type="caution">
    <text evidence="7">The sequence shown here is derived from an EMBL/GenBank/DDBJ whole genome shotgun (WGS) entry which is preliminary data.</text>
</comment>
<evidence type="ECO:0000256" key="6">
    <source>
        <dbReference type="SAM" id="MobiDB-lite"/>
    </source>
</evidence>
<dbReference type="AlphaFoldDB" id="A0A699JCT3"/>
<evidence type="ECO:0000256" key="2">
    <source>
        <dbReference type="ARBA" id="ARBA00022723"/>
    </source>
</evidence>
<keyword evidence="4" id="KW-0862">Zinc</keyword>
<reference evidence="7" key="1">
    <citation type="journal article" date="2019" name="Sci. Rep.">
        <title>Draft genome of Tanacetum cinerariifolium, the natural source of mosquito coil.</title>
        <authorList>
            <person name="Yamashiro T."/>
            <person name="Shiraishi A."/>
            <person name="Satake H."/>
            <person name="Nakayama K."/>
        </authorList>
    </citation>
    <scope>NUCLEOTIDE SEQUENCE</scope>
</reference>
<sequence>AKQAITYGFANLNINVNLTTDVWFAPHGMPGSYICVIAHWIEPGTWQMMKQVIAFEDFPVPHTDSALARTLIKTLVNFNLKNKIMSITLDNASNNTSAIGKLKLKYEPPMDGRFYHSRCVAHIINLVMQDGLAVPAINEIKESFKTMLKDVFKSSARTHQRYIKICSEAEKPCLSPNWDIPIRWNSTYHMFLCGLKQRSTLMYFHDLLASKGKCHHFPAENWVTIESINQLLEMFNNATKIYPHFQQDHLDAQERKQHKSGLENPIEFEEEILDAEVQQNKVIPLSEKEIAIDVASSEGTMSGSGSGSGGKEVDYDMTNYGYDDYE</sequence>
<dbReference type="EMBL" id="BKCJ010393216">
    <property type="protein sequence ID" value="GFA25419.1"/>
    <property type="molecule type" value="Genomic_DNA"/>
</dbReference>
<dbReference type="SUPFAM" id="SSF53098">
    <property type="entry name" value="Ribonuclease H-like"/>
    <property type="match status" value="1"/>
</dbReference>
<keyword evidence="2" id="KW-0479">Metal-binding</keyword>
<evidence type="ECO:0000256" key="3">
    <source>
        <dbReference type="ARBA" id="ARBA00022771"/>
    </source>
</evidence>
<proteinExistence type="predicted"/>
<name>A0A699JCT3_TANCI</name>
<comment type="subcellular location">
    <subcellularLocation>
        <location evidence="1">Nucleus</location>
    </subcellularLocation>
</comment>
<dbReference type="PANTHER" id="PTHR46481:SF10">
    <property type="entry name" value="ZINC FINGER BED DOMAIN-CONTAINING PROTEIN 39"/>
    <property type="match status" value="1"/>
</dbReference>
<evidence type="ECO:0000256" key="4">
    <source>
        <dbReference type="ARBA" id="ARBA00022833"/>
    </source>
</evidence>
<dbReference type="InterPro" id="IPR012337">
    <property type="entry name" value="RNaseH-like_sf"/>
</dbReference>
<accession>A0A699JCT3</accession>
<protein>
    <submittedName>
        <fullName evidence="7">Zinc finger BED domain-containing protein RICESLEEPER 2-like</fullName>
    </submittedName>
</protein>
<feature type="non-terminal residue" evidence="7">
    <location>
        <position position="1"/>
    </location>
</feature>
<feature type="region of interest" description="Disordered" evidence="6">
    <location>
        <begin position="295"/>
        <end position="326"/>
    </location>
</feature>
<organism evidence="7">
    <name type="scientific">Tanacetum cinerariifolium</name>
    <name type="common">Dalmatian daisy</name>
    <name type="synonym">Chrysanthemum cinerariifolium</name>
    <dbReference type="NCBI Taxonomy" id="118510"/>
    <lineage>
        <taxon>Eukaryota</taxon>
        <taxon>Viridiplantae</taxon>
        <taxon>Streptophyta</taxon>
        <taxon>Embryophyta</taxon>
        <taxon>Tracheophyta</taxon>
        <taxon>Spermatophyta</taxon>
        <taxon>Magnoliopsida</taxon>
        <taxon>eudicotyledons</taxon>
        <taxon>Gunneridae</taxon>
        <taxon>Pentapetalae</taxon>
        <taxon>asterids</taxon>
        <taxon>campanulids</taxon>
        <taxon>Asterales</taxon>
        <taxon>Asteraceae</taxon>
        <taxon>Asteroideae</taxon>
        <taxon>Anthemideae</taxon>
        <taxon>Anthemidinae</taxon>
        <taxon>Tanacetum</taxon>
    </lineage>
</organism>
<evidence type="ECO:0000256" key="1">
    <source>
        <dbReference type="ARBA" id="ARBA00004123"/>
    </source>
</evidence>
<evidence type="ECO:0000313" key="7">
    <source>
        <dbReference type="EMBL" id="GFA25419.1"/>
    </source>
</evidence>